<keyword evidence="1" id="KW-0677">Repeat</keyword>
<gene>
    <name evidence="3" type="ORF">KFK09_009194</name>
</gene>
<organism evidence="3 4">
    <name type="scientific">Dendrobium nobile</name>
    <name type="common">Orchid</name>
    <dbReference type="NCBI Taxonomy" id="94219"/>
    <lineage>
        <taxon>Eukaryota</taxon>
        <taxon>Viridiplantae</taxon>
        <taxon>Streptophyta</taxon>
        <taxon>Embryophyta</taxon>
        <taxon>Tracheophyta</taxon>
        <taxon>Spermatophyta</taxon>
        <taxon>Magnoliopsida</taxon>
        <taxon>Liliopsida</taxon>
        <taxon>Asparagales</taxon>
        <taxon>Orchidaceae</taxon>
        <taxon>Epidendroideae</taxon>
        <taxon>Malaxideae</taxon>
        <taxon>Dendrobiinae</taxon>
        <taxon>Dendrobium</taxon>
    </lineage>
</organism>
<dbReference type="InterPro" id="IPR044605">
    <property type="entry name" value="At1g26460-like"/>
</dbReference>
<evidence type="ECO:0000313" key="4">
    <source>
        <dbReference type="Proteomes" id="UP000829196"/>
    </source>
</evidence>
<dbReference type="Proteomes" id="UP000829196">
    <property type="component" value="Unassembled WGS sequence"/>
</dbReference>
<reference evidence="3" key="1">
    <citation type="journal article" date="2022" name="Front. Genet.">
        <title>Chromosome-Scale Assembly of the Dendrobium nobile Genome Provides Insights Into the Molecular Mechanism of the Biosynthesis of the Medicinal Active Ingredient of Dendrobium.</title>
        <authorList>
            <person name="Xu Q."/>
            <person name="Niu S.-C."/>
            <person name="Li K.-L."/>
            <person name="Zheng P.-J."/>
            <person name="Zhang X.-J."/>
            <person name="Jia Y."/>
            <person name="Liu Y."/>
            <person name="Niu Y.-X."/>
            <person name="Yu L.-H."/>
            <person name="Chen D.-F."/>
            <person name="Zhang G.-Q."/>
        </authorList>
    </citation>
    <scope>NUCLEOTIDE SEQUENCE</scope>
    <source>
        <tissue evidence="3">Leaf</tissue>
    </source>
</reference>
<evidence type="ECO:0000313" key="3">
    <source>
        <dbReference type="EMBL" id="KAI0516517.1"/>
    </source>
</evidence>
<dbReference type="SMR" id="A0A8T3BN57"/>
<dbReference type="NCBIfam" id="TIGR00756">
    <property type="entry name" value="PPR"/>
    <property type="match status" value="1"/>
</dbReference>
<evidence type="ECO:0000256" key="1">
    <source>
        <dbReference type="ARBA" id="ARBA00022737"/>
    </source>
</evidence>
<dbReference type="EMBL" id="JAGYWB010000007">
    <property type="protein sequence ID" value="KAI0516517.1"/>
    <property type="molecule type" value="Genomic_DNA"/>
</dbReference>
<protein>
    <recommendedName>
        <fullName evidence="5">Pentatricopeptide repeat-containing protein</fullName>
    </recommendedName>
</protein>
<dbReference type="OrthoDB" id="185373at2759"/>
<dbReference type="Pfam" id="PF13041">
    <property type="entry name" value="PPR_2"/>
    <property type="match status" value="1"/>
</dbReference>
<evidence type="ECO:0008006" key="5">
    <source>
        <dbReference type="Google" id="ProtNLM"/>
    </source>
</evidence>
<proteinExistence type="predicted"/>
<dbReference type="InterPro" id="IPR011990">
    <property type="entry name" value="TPR-like_helical_dom_sf"/>
</dbReference>
<dbReference type="PANTHER" id="PTHR47205">
    <property type="entry name" value="OS07G0599000 PROTEIN"/>
    <property type="match status" value="1"/>
</dbReference>
<dbReference type="Gene3D" id="1.25.40.10">
    <property type="entry name" value="Tetratricopeptide repeat domain"/>
    <property type="match status" value="1"/>
</dbReference>
<sequence length="241" mass="27401">MGSYQETGVLHDVLEIREDELERGRKNRVCHMSVFLEIIVGRGCANIWDLDRSYETLEAIAEKIGLTPDIHSYNALMCAFGKVKKTSEACKVFEHLVSLGVKPNTTTYTLLVDAHLANRDPKAVLLVIDEMPRYVHQSRLLRRGGGAETPVKYATLLQPDDRLHIGQDYRLVSFEEVLREFGSKKRVRLSRIIQRRKEREERKTREGGADEVVWGPALLVMEEELWGPASGSLLCKTAKHC</sequence>
<name>A0A8T3BN57_DENNO</name>
<comment type="caution">
    <text evidence="3">The sequence shown here is derived from an EMBL/GenBank/DDBJ whole genome shotgun (WGS) entry which is preliminary data.</text>
</comment>
<evidence type="ECO:0000256" key="2">
    <source>
        <dbReference type="PROSITE-ProRule" id="PRU00708"/>
    </source>
</evidence>
<dbReference type="PROSITE" id="PS51375">
    <property type="entry name" value="PPR"/>
    <property type="match status" value="1"/>
</dbReference>
<dbReference type="PANTHER" id="PTHR47205:SF1">
    <property type="entry name" value="OS07G0599000 PROTEIN"/>
    <property type="match status" value="1"/>
</dbReference>
<accession>A0A8T3BN57</accession>
<feature type="repeat" description="PPR" evidence="2">
    <location>
        <begin position="69"/>
        <end position="103"/>
    </location>
</feature>
<keyword evidence="4" id="KW-1185">Reference proteome</keyword>
<dbReference type="InterPro" id="IPR002885">
    <property type="entry name" value="PPR_rpt"/>
</dbReference>
<dbReference type="AlphaFoldDB" id="A0A8T3BN57"/>